<evidence type="ECO:0000313" key="3">
    <source>
        <dbReference type="Proteomes" id="UP000887568"/>
    </source>
</evidence>
<sequence length="404" mass="46892">MAGRKRMSATFKLGQNMHLLSCTALLMITLITLAYNFNPLPASTVRHQPLPVQVHHKRSEAQPRQEPKPLQIKTQVRKPARKPNSENILCIFAGRWDFLRINFAYIYRSLRKNGGVLDKVYYYMMMYDNQTLSKLTELTQTANNILGKRVFQLRFRNRAKDTSARPVPKGTFEGFLYEVFNDVAKHPERKYFKMDDDIVYIHPGTFRQLIEQQNTSECFIHFANIGGANWRCSYIHQEMGIYDNEAINPKKLKFQFSRDGLPKCGWKSAECAAVAMEAFFYHYQNKSLEKLLFDGRYLTPERARFSINFLLMDSNLIDIKAMMESGPILTSDEHWLTVVYSRKVKKPNCVVGRAFVVHFSYFTTLGEINKHDFLPRFETIAYDLVKELPEALQTSLAFNQTLGS</sequence>
<proteinExistence type="predicted"/>
<keyword evidence="3" id="KW-1185">Reference proteome</keyword>
<organism evidence="2 3">
    <name type="scientific">Patiria miniata</name>
    <name type="common">Bat star</name>
    <name type="synonym">Asterina miniata</name>
    <dbReference type="NCBI Taxonomy" id="46514"/>
    <lineage>
        <taxon>Eukaryota</taxon>
        <taxon>Metazoa</taxon>
        <taxon>Echinodermata</taxon>
        <taxon>Eleutherozoa</taxon>
        <taxon>Asterozoa</taxon>
        <taxon>Asteroidea</taxon>
        <taxon>Valvatacea</taxon>
        <taxon>Valvatida</taxon>
        <taxon>Asterinidae</taxon>
        <taxon>Patiria</taxon>
    </lineage>
</organism>
<dbReference type="Proteomes" id="UP000887568">
    <property type="component" value="Unplaced"/>
</dbReference>
<accession>A0A913ZJ00</accession>
<feature type="region of interest" description="Disordered" evidence="1">
    <location>
        <begin position="53"/>
        <end position="78"/>
    </location>
</feature>
<dbReference type="OrthoDB" id="5593235at2759"/>
<name>A0A913ZJ00_PATMI</name>
<evidence type="ECO:0000256" key="1">
    <source>
        <dbReference type="SAM" id="MobiDB-lite"/>
    </source>
</evidence>
<reference evidence="2" key="1">
    <citation type="submission" date="2022-11" db="UniProtKB">
        <authorList>
            <consortium name="EnsemblMetazoa"/>
        </authorList>
    </citation>
    <scope>IDENTIFICATION</scope>
</reference>
<dbReference type="GeneID" id="119724683"/>
<dbReference type="EnsemblMetazoa" id="XM_038195844.1">
    <property type="protein sequence ID" value="XP_038051772.1"/>
    <property type="gene ID" value="LOC119724683"/>
</dbReference>
<dbReference type="AlphaFoldDB" id="A0A913ZJ00"/>
<protein>
    <submittedName>
        <fullName evidence="2">Uncharacterized protein</fullName>
    </submittedName>
</protein>
<evidence type="ECO:0000313" key="2">
    <source>
        <dbReference type="EnsemblMetazoa" id="XP_038051772.1"/>
    </source>
</evidence>
<dbReference type="RefSeq" id="XP_038051772.1">
    <property type="nucleotide sequence ID" value="XM_038195844.1"/>
</dbReference>